<proteinExistence type="predicted"/>
<sequence>MPSNDRSFQDSVIAAKRWFIYLKVSINVSRPGVVTSWVITKKLLRLRADIRAFTHGNIFSRQVGGPEVGSRRRSCVYHVTIQNYLRSQRDILQSGRLYRALCTWQNRSRFTVLL</sequence>
<dbReference type="AlphaFoldDB" id="S4PAX0"/>
<organism evidence="1">
    <name type="scientific">Pararge aegeria</name>
    <name type="common">speckled wood butterfly</name>
    <dbReference type="NCBI Taxonomy" id="116150"/>
    <lineage>
        <taxon>Eukaryota</taxon>
        <taxon>Metazoa</taxon>
        <taxon>Ecdysozoa</taxon>
        <taxon>Arthropoda</taxon>
        <taxon>Hexapoda</taxon>
        <taxon>Insecta</taxon>
        <taxon>Pterygota</taxon>
        <taxon>Neoptera</taxon>
        <taxon>Endopterygota</taxon>
        <taxon>Lepidoptera</taxon>
        <taxon>Glossata</taxon>
        <taxon>Ditrysia</taxon>
        <taxon>Papilionoidea</taxon>
        <taxon>Nymphalidae</taxon>
        <taxon>Satyrinae</taxon>
        <taxon>Satyrini</taxon>
        <taxon>Parargina</taxon>
        <taxon>Pararge</taxon>
    </lineage>
</organism>
<name>S4PAX0_9NEOP</name>
<reference evidence="1" key="1">
    <citation type="journal article" date="2013" name="BMC Genomics">
        <title>Unscrambling butterfly oogenesis.</title>
        <authorList>
            <person name="Carter J.M."/>
            <person name="Baker S.C."/>
            <person name="Pink R."/>
            <person name="Carter D.R."/>
            <person name="Collins A."/>
            <person name="Tomlin J."/>
            <person name="Gibbs M."/>
            <person name="Breuker C.J."/>
        </authorList>
    </citation>
    <scope>NUCLEOTIDE SEQUENCE</scope>
    <source>
        <tissue evidence="1">Ovary</tissue>
    </source>
</reference>
<accession>S4PAX0</accession>
<evidence type="ECO:0000313" key="1">
    <source>
        <dbReference type="EMBL" id="JAA84045.1"/>
    </source>
</evidence>
<protein>
    <submittedName>
        <fullName evidence="1">Uncharacterized protein</fullName>
    </submittedName>
</protein>
<reference evidence="1" key="2">
    <citation type="submission" date="2013-05" db="EMBL/GenBank/DDBJ databases">
        <authorList>
            <person name="Carter J.-M."/>
            <person name="Baker S.C."/>
            <person name="Pink R."/>
            <person name="Carter D.R.F."/>
            <person name="Collins A."/>
            <person name="Tomlin J."/>
            <person name="Gibbs M."/>
            <person name="Breuker C.J."/>
        </authorList>
    </citation>
    <scope>NUCLEOTIDE SEQUENCE</scope>
    <source>
        <tissue evidence="1">Ovary</tissue>
    </source>
</reference>
<dbReference type="EMBL" id="GAIX01008515">
    <property type="protein sequence ID" value="JAA84045.1"/>
    <property type="molecule type" value="Transcribed_RNA"/>
</dbReference>